<organism evidence="2 3">
    <name type="scientific">Babesia duncani</name>
    <dbReference type="NCBI Taxonomy" id="323732"/>
    <lineage>
        <taxon>Eukaryota</taxon>
        <taxon>Sar</taxon>
        <taxon>Alveolata</taxon>
        <taxon>Apicomplexa</taxon>
        <taxon>Aconoidasida</taxon>
        <taxon>Piroplasmida</taxon>
        <taxon>Babesiidae</taxon>
        <taxon>Babesia</taxon>
    </lineage>
</organism>
<protein>
    <submittedName>
        <fullName evidence="2">Uncharacterized protein</fullName>
    </submittedName>
</protein>
<dbReference type="GeneID" id="94335257"/>
<comment type="caution">
    <text evidence="2">The sequence shown here is derived from an EMBL/GenBank/DDBJ whole genome shotgun (WGS) entry which is preliminary data.</text>
</comment>
<feature type="region of interest" description="Disordered" evidence="1">
    <location>
        <begin position="296"/>
        <end position="316"/>
    </location>
</feature>
<dbReference type="RefSeq" id="XP_067804797.1">
    <property type="nucleotide sequence ID" value="XM_067946006.1"/>
</dbReference>
<keyword evidence="3" id="KW-1185">Reference proteome</keyword>
<gene>
    <name evidence="2" type="ORF">BdWA1_000959</name>
</gene>
<reference evidence="2" key="1">
    <citation type="journal article" date="2023" name="Nat. Microbiol.">
        <title>Babesia duncani multi-omics identifies virulence factors and drug targets.</title>
        <authorList>
            <person name="Singh P."/>
            <person name="Lonardi S."/>
            <person name="Liang Q."/>
            <person name="Vydyam P."/>
            <person name="Khabirova E."/>
            <person name="Fang T."/>
            <person name="Gihaz S."/>
            <person name="Thekkiniath J."/>
            <person name="Munshi M."/>
            <person name="Abel S."/>
            <person name="Ciampossin L."/>
            <person name="Batugedara G."/>
            <person name="Gupta M."/>
            <person name="Lu X.M."/>
            <person name="Lenz T."/>
            <person name="Chakravarty S."/>
            <person name="Cornillot E."/>
            <person name="Hu Y."/>
            <person name="Ma W."/>
            <person name="Gonzalez L.M."/>
            <person name="Sanchez S."/>
            <person name="Estrada K."/>
            <person name="Sanchez-Flores A."/>
            <person name="Montero E."/>
            <person name="Harb O.S."/>
            <person name="Le Roch K.G."/>
            <person name="Mamoun C.B."/>
        </authorList>
    </citation>
    <scope>NUCLEOTIDE SEQUENCE</scope>
    <source>
        <strain evidence="2">WA1</strain>
    </source>
</reference>
<evidence type="ECO:0000313" key="3">
    <source>
        <dbReference type="Proteomes" id="UP001214638"/>
    </source>
</evidence>
<feature type="compositionally biased region" description="Polar residues" evidence="1">
    <location>
        <begin position="198"/>
        <end position="210"/>
    </location>
</feature>
<proteinExistence type="predicted"/>
<dbReference type="KEGG" id="bdw:94335257"/>
<dbReference type="Proteomes" id="UP001214638">
    <property type="component" value="Unassembled WGS sequence"/>
</dbReference>
<dbReference type="EMBL" id="JALLKP010000001">
    <property type="protein sequence ID" value="KAK2197955.1"/>
    <property type="molecule type" value="Genomic_DNA"/>
</dbReference>
<sequence>MHEWFHEASDKEGATWWSVEKSAILATEKPVKQLEPRWREPRRLNLLAAVNECNGSHLRAGIFERRFPVEFKSDAYHRYKDYSASAPAPSAAGEVGVTWGASPGDVGSRRVVRPLRVEVARAGPPPERSGRDIAGRMERGELCFYDDYIEAQIAQDHCRLFKTPFVVPRHDWGGENYWFGRKIARKPPEEPDEFKSDLGNQSDSSETSSPFGACPRQVYDLILQATDIDNVQAQELLRGEIPSLFGPTGFGLQQLHPKDRLVSFYNLRTFGCMIDAVTRCPLIHMEVQNALQGPFSAHAEPAPSQTRLDAGKCRDL</sequence>
<feature type="region of interest" description="Disordered" evidence="1">
    <location>
        <begin position="188"/>
        <end position="212"/>
    </location>
</feature>
<evidence type="ECO:0000313" key="2">
    <source>
        <dbReference type="EMBL" id="KAK2197955.1"/>
    </source>
</evidence>
<accession>A0AAD9PNI9</accession>
<dbReference type="AlphaFoldDB" id="A0AAD9PNI9"/>
<name>A0AAD9PNI9_9APIC</name>
<evidence type="ECO:0000256" key="1">
    <source>
        <dbReference type="SAM" id="MobiDB-lite"/>
    </source>
</evidence>